<comment type="cofactor">
    <cofactor evidence="1">
        <name>pyridoxal 5'-phosphate</name>
        <dbReference type="ChEBI" id="CHEBI:597326"/>
    </cofactor>
</comment>
<keyword evidence="4" id="KW-0663">Pyridoxal phosphate</keyword>
<dbReference type="STRING" id="1384049.CD29_19980"/>
<dbReference type="PANTHER" id="PTHR42743:SF11">
    <property type="entry name" value="AMINODEOXYCHORISMATE LYASE"/>
    <property type="match status" value="1"/>
</dbReference>
<dbReference type="CDD" id="cd00449">
    <property type="entry name" value="PLPDE_IV"/>
    <property type="match status" value="1"/>
</dbReference>
<proteinExistence type="inferred from homology"/>
<dbReference type="Pfam" id="PF01063">
    <property type="entry name" value="Aminotran_4"/>
    <property type="match status" value="1"/>
</dbReference>
<dbReference type="Proteomes" id="UP000030416">
    <property type="component" value="Unassembled WGS sequence"/>
</dbReference>
<dbReference type="InterPro" id="IPR036038">
    <property type="entry name" value="Aminotransferase-like"/>
</dbReference>
<comment type="caution">
    <text evidence="5">The sequence shown here is derived from an EMBL/GenBank/DDBJ whole genome shotgun (WGS) entry which is preliminary data.</text>
</comment>
<evidence type="ECO:0000313" key="5">
    <source>
        <dbReference type="EMBL" id="KGR73503.1"/>
    </source>
</evidence>
<dbReference type="InterPro" id="IPR050571">
    <property type="entry name" value="Class-IV_PLP-Dep_Aminotrnsfr"/>
</dbReference>
<evidence type="ECO:0000256" key="1">
    <source>
        <dbReference type="ARBA" id="ARBA00001933"/>
    </source>
</evidence>
<dbReference type="GO" id="GO:0046394">
    <property type="term" value="P:carboxylic acid biosynthetic process"/>
    <property type="evidence" value="ECO:0007669"/>
    <property type="project" value="UniProtKB-ARBA"/>
</dbReference>
<dbReference type="Gene3D" id="3.20.10.10">
    <property type="entry name" value="D-amino Acid Aminotransferase, subunit A, domain 2"/>
    <property type="match status" value="1"/>
</dbReference>
<evidence type="ECO:0000256" key="3">
    <source>
        <dbReference type="ARBA" id="ARBA00011738"/>
    </source>
</evidence>
<dbReference type="GO" id="GO:0008652">
    <property type="term" value="P:amino acid biosynthetic process"/>
    <property type="evidence" value="ECO:0007669"/>
    <property type="project" value="UniProtKB-ARBA"/>
</dbReference>
<dbReference type="InterPro" id="IPR001544">
    <property type="entry name" value="Aminotrans_IV"/>
</dbReference>
<keyword evidence="6" id="KW-1185">Reference proteome</keyword>
<dbReference type="FunFam" id="3.20.10.10:FF:000002">
    <property type="entry name" value="D-alanine aminotransferase"/>
    <property type="match status" value="1"/>
</dbReference>
<dbReference type="GO" id="GO:0005829">
    <property type="term" value="C:cytosol"/>
    <property type="evidence" value="ECO:0007669"/>
    <property type="project" value="TreeGrafter"/>
</dbReference>
<dbReference type="SUPFAM" id="SSF56752">
    <property type="entry name" value="D-aminoacid aminotransferase-like PLP-dependent enzymes"/>
    <property type="match status" value="1"/>
</dbReference>
<dbReference type="EMBL" id="JPVN01000057">
    <property type="protein sequence ID" value="KGR73503.1"/>
    <property type="molecule type" value="Genomic_DNA"/>
</dbReference>
<dbReference type="AlphaFoldDB" id="A0A0A3HT86"/>
<dbReference type="GO" id="GO:0003824">
    <property type="term" value="F:catalytic activity"/>
    <property type="evidence" value="ECO:0007669"/>
    <property type="project" value="InterPro"/>
</dbReference>
<name>A0A0A3HT86_9BACL</name>
<evidence type="ECO:0000256" key="4">
    <source>
        <dbReference type="ARBA" id="ARBA00022898"/>
    </source>
</evidence>
<organism evidence="5 6">
    <name type="scientific">Ureibacillus manganicus DSM 26584</name>
    <dbReference type="NCBI Taxonomy" id="1384049"/>
    <lineage>
        <taxon>Bacteria</taxon>
        <taxon>Bacillati</taxon>
        <taxon>Bacillota</taxon>
        <taxon>Bacilli</taxon>
        <taxon>Bacillales</taxon>
        <taxon>Caryophanaceae</taxon>
        <taxon>Ureibacillus</taxon>
    </lineage>
</organism>
<dbReference type="Gene3D" id="3.30.470.10">
    <property type="match status" value="1"/>
</dbReference>
<reference evidence="5 6" key="1">
    <citation type="submission" date="2014-02" db="EMBL/GenBank/DDBJ databases">
        <title>Draft genome sequence of Lysinibacillus manganicus DSM 26584T.</title>
        <authorList>
            <person name="Zhang F."/>
            <person name="Wang G."/>
            <person name="Zhang L."/>
        </authorList>
    </citation>
    <scope>NUCLEOTIDE SEQUENCE [LARGE SCALE GENOMIC DNA]</scope>
    <source>
        <strain evidence="5 6">DSM 26584</strain>
    </source>
</reference>
<sequence>MILWMNGNYISEDDAAISPFDHGYLYGLSFFEKFRTYKGQVVLFQEHYHRLITKLNQFHIEMPYSVPEILRVIKDLTKKANNQDGLFYLTVSAGNNNLQMQFQSSYKEPNVCIIRREIFPGERGREKSAKWLEMKGTYTLHENRYLGSLEIEQLDNTEGFFLSQRGIITEGITSNVFFAKDGVLYTPSIATGITPGITRQWVINTAKQIGYRVVEDLFIRQDLEDAYECFVTNSIEELVPISNIDNIHFLGKDGTIYQRLHQAYIDEILRTVKKGE</sequence>
<evidence type="ECO:0008006" key="7">
    <source>
        <dbReference type="Google" id="ProtNLM"/>
    </source>
</evidence>
<comment type="subunit">
    <text evidence="3">Homodimer.</text>
</comment>
<protein>
    <recommendedName>
        <fullName evidence="7">4-amino-4-deoxychorismate lyase</fullName>
    </recommendedName>
</protein>
<dbReference type="eggNOG" id="COG0115">
    <property type="taxonomic scope" value="Bacteria"/>
</dbReference>
<comment type="similarity">
    <text evidence="2">Belongs to the class-IV pyridoxal-phosphate-dependent aminotransferase family.</text>
</comment>
<dbReference type="RefSeq" id="WP_036190663.1">
    <property type="nucleotide sequence ID" value="NZ_AVDA01000057.1"/>
</dbReference>
<dbReference type="InterPro" id="IPR043132">
    <property type="entry name" value="BCAT-like_C"/>
</dbReference>
<dbReference type="InterPro" id="IPR043131">
    <property type="entry name" value="BCAT-like_N"/>
</dbReference>
<evidence type="ECO:0000313" key="6">
    <source>
        <dbReference type="Proteomes" id="UP000030416"/>
    </source>
</evidence>
<gene>
    <name evidence="5" type="ORF">CD29_19980</name>
</gene>
<accession>A0A0A3HT86</accession>
<dbReference type="PANTHER" id="PTHR42743">
    <property type="entry name" value="AMINO-ACID AMINOTRANSFERASE"/>
    <property type="match status" value="1"/>
</dbReference>
<evidence type="ECO:0000256" key="2">
    <source>
        <dbReference type="ARBA" id="ARBA00009320"/>
    </source>
</evidence>
<dbReference type="OrthoDB" id="9805628at2"/>